<organism evidence="10 11">
    <name type="scientific">Nematostella vectensis</name>
    <name type="common">Starlet sea anemone</name>
    <dbReference type="NCBI Taxonomy" id="45351"/>
    <lineage>
        <taxon>Eukaryota</taxon>
        <taxon>Metazoa</taxon>
        <taxon>Cnidaria</taxon>
        <taxon>Anthozoa</taxon>
        <taxon>Hexacorallia</taxon>
        <taxon>Actiniaria</taxon>
        <taxon>Edwardsiidae</taxon>
        <taxon>Nematostella</taxon>
    </lineage>
</organism>
<dbReference type="AlphaFoldDB" id="A7SPH0"/>
<dbReference type="InterPro" id="IPR036055">
    <property type="entry name" value="LDL_receptor-like_sf"/>
</dbReference>
<dbReference type="InterPro" id="IPR051221">
    <property type="entry name" value="LDLR-related"/>
</dbReference>
<evidence type="ECO:0000313" key="10">
    <source>
        <dbReference type="EMBL" id="EDO34407.1"/>
    </source>
</evidence>
<dbReference type="PROSITE" id="PS01209">
    <property type="entry name" value="LDLRA_1"/>
    <property type="match status" value="1"/>
</dbReference>
<protein>
    <submittedName>
        <fullName evidence="10">Uncharacterized protein</fullName>
    </submittedName>
</protein>
<comment type="subcellular location">
    <subcellularLocation>
        <location evidence="1">Membrane</location>
        <topology evidence="1">Single-pass membrane protein</topology>
    </subcellularLocation>
</comment>
<dbReference type="PANTHER" id="PTHR22722:SF12">
    <property type="entry name" value="EGF-LIKE DOMAIN-CONTAINING PROTEIN"/>
    <property type="match status" value="1"/>
</dbReference>
<feature type="disulfide bond" evidence="9">
    <location>
        <begin position="37"/>
        <end position="49"/>
    </location>
</feature>
<dbReference type="PROSITE" id="PS50068">
    <property type="entry name" value="LDLRA_2"/>
    <property type="match status" value="2"/>
</dbReference>
<dbReference type="Pfam" id="PF00057">
    <property type="entry name" value="Ldl_recept_a"/>
    <property type="match status" value="2"/>
</dbReference>
<sequence length="73" mass="7909">CGSGEFQCDNGKCIRKNLYCDGDFACVDGSDETRCECPSNMFLCPSGECIMGTQLCDGKKDCTDNTDEKNCGK</sequence>
<feature type="disulfide bond" evidence="9">
    <location>
        <begin position="8"/>
        <end position="26"/>
    </location>
</feature>
<feature type="disulfide bond" evidence="9">
    <location>
        <begin position="56"/>
        <end position="71"/>
    </location>
</feature>
<dbReference type="SUPFAM" id="SSF57424">
    <property type="entry name" value="LDL receptor-like module"/>
    <property type="match status" value="2"/>
</dbReference>
<dbReference type="InParanoid" id="A7SPH0"/>
<dbReference type="PRINTS" id="PR00261">
    <property type="entry name" value="LDLRECEPTOR"/>
</dbReference>
<feature type="disulfide bond" evidence="9">
    <location>
        <begin position="1"/>
        <end position="13"/>
    </location>
</feature>
<evidence type="ECO:0000256" key="1">
    <source>
        <dbReference type="ARBA" id="ARBA00004167"/>
    </source>
</evidence>
<feature type="disulfide bond" evidence="9">
    <location>
        <begin position="44"/>
        <end position="62"/>
    </location>
</feature>
<keyword evidence="11" id="KW-1185">Reference proteome</keyword>
<evidence type="ECO:0000256" key="4">
    <source>
        <dbReference type="ARBA" id="ARBA00022989"/>
    </source>
</evidence>
<evidence type="ECO:0000256" key="5">
    <source>
        <dbReference type="ARBA" id="ARBA00023136"/>
    </source>
</evidence>
<name>A7SPH0_NEMVE</name>
<proteinExistence type="predicted"/>
<accession>A7SPH0</accession>
<feature type="non-terminal residue" evidence="10">
    <location>
        <position position="73"/>
    </location>
</feature>
<keyword evidence="8" id="KW-0325">Glycoprotein</keyword>
<reference evidence="10 11" key="1">
    <citation type="journal article" date="2007" name="Science">
        <title>Sea anemone genome reveals ancestral eumetazoan gene repertoire and genomic organization.</title>
        <authorList>
            <person name="Putnam N.H."/>
            <person name="Srivastava M."/>
            <person name="Hellsten U."/>
            <person name="Dirks B."/>
            <person name="Chapman J."/>
            <person name="Salamov A."/>
            <person name="Terry A."/>
            <person name="Shapiro H."/>
            <person name="Lindquist E."/>
            <person name="Kapitonov V.V."/>
            <person name="Jurka J."/>
            <person name="Genikhovich G."/>
            <person name="Grigoriev I.V."/>
            <person name="Lucas S.M."/>
            <person name="Steele R.E."/>
            <person name="Finnerty J.R."/>
            <person name="Technau U."/>
            <person name="Martindale M.Q."/>
            <person name="Rokhsar D.S."/>
        </authorList>
    </citation>
    <scope>NUCLEOTIDE SEQUENCE [LARGE SCALE GENOMIC DNA]</scope>
    <source>
        <strain evidence="11">CH2 X CH6</strain>
    </source>
</reference>
<dbReference type="InterPro" id="IPR002172">
    <property type="entry name" value="LDrepeatLR_classA_rpt"/>
</dbReference>
<keyword evidence="4" id="KW-1133">Transmembrane helix</keyword>
<dbReference type="eggNOG" id="KOG1215">
    <property type="taxonomic scope" value="Eukaryota"/>
</dbReference>
<evidence type="ECO:0000256" key="8">
    <source>
        <dbReference type="ARBA" id="ARBA00023180"/>
    </source>
</evidence>
<evidence type="ECO:0000256" key="9">
    <source>
        <dbReference type="PROSITE-ProRule" id="PRU00124"/>
    </source>
</evidence>
<dbReference type="Proteomes" id="UP000001593">
    <property type="component" value="Unassembled WGS sequence"/>
</dbReference>
<keyword evidence="3" id="KW-0677">Repeat</keyword>
<dbReference type="Gene3D" id="4.10.400.10">
    <property type="entry name" value="Low-density Lipoprotein Receptor"/>
    <property type="match status" value="2"/>
</dbReference>
<dbReference type="HOGENOM" id="CLU_085098_3_3_1"/>
<keyword evidence="5" id="KW-0472">Membrane</keyword>
<evidence type="ECO:0000256" key="2">
    <source>
        <dbReference type="ARBA" id="ARBA00022692"/>
    </source>
</evidence>
<dbReference type="PANTHER" id="PTHR22722">
    <property type="entry name" value="LOW-DENSITY LIPOPROTEIN RECEPTOR-RELATED PROTEIN 2-RELATED"/>
    <property type="match status" value="1"/>
</dbReference>
<dbReference type="EMBL" id="DS469733">
    <property type="protein sequence ID" value="EDO34407.1"/>
    <property type="molecule type" value="Genomic_DNA"/>
</dbReference>
<feature type="non-terminal residue" evidence="10">
    <location>
        <position position="1"/>
    </location>
</feature>
<dbReference type="OMA" id="ETRCECP"/>
<gene>
    <name evidence="10" type="ORF">NEMVEDRAFT_v1g58190</name>
</gene>
<dbReference type="PhylomeDB" id="A7SPH0"/>
<dbReference type="InterPro" id="IPR023415">
    <property type="entry name" value="LDLR_class-A_CS"/>
</dbReference>
<keyword evidence="6 9" id="KW-1015">Disulfide bond</keyword>
<evidence type="ECO:0000313" key="11">
    <source>
        <dbReference type="Proteomes" id="UP000001593"/>
    </source>
</evidence>
<evidence type="ECO:0000256" key="3">
    <source>
        <dbReference type="ARBA" id="ARBA00022737"/>
    </source>
</evidence>
<dbReference type="GO" id="GO:0016020">
    <property type="term" value="C:membrane"/>
    <property type="evidence" value="ECO:0007669"/>
    <property type="project" value="UniProtKB-SubCell"/>
</dbReference>
<dbReference type="CDD" id="cd00112">
    <property type="entry name" value="LDLa"/>
    <property type="match status" value="2"/>
</dbReference>
<dbReference type="STRING" id="45351.A7SPH0"/>
<evidence type="ECO:0000256" key="7">
    <source>
        <dbReference type="ARBA" id="ARBA00023170"/>
    </source>
</evidence>
<feature type="disulfide bond" evidence="9">
    <location>
        <begin position="20"/>
        <end position="35"/>
    </location>
</feature>
<keyword evidence="7" id="KW-0675">Receptor</keyword>
<keyword evidence="2" id="KW-0812">Transmembrane</keyword>
<dbReference type="FunFam" id="4.10.400.10:FF:000065">
    <property type="entry name" value="Transmembrane protease serine 7"/>
    <property type="match status" value="1"/>
</dbReference>
<evidence type="ECO:0000256" key="6">
    <source>
        <dbReference type="ARBA" id="ARBA00023157"/>
    </source>
</evidence>
<dbReference type="SMART" id="SM00192">
    <property type="entry name" value="LDLa"/>
    <property type="match status" value="2"/>
</dbReference>